<dbReference type="EMBL" id="CP047045">
    <property type="protein sequence ID" value="QGZ95821.1"/>
    <property type="molecule type" value="Genomic_DNA"/>
</dbReference>
<protein>
    <submittedName>
        <fullName evidence="3">Adenylate cyclase 2</fullName>
        <ecNumber evidence="3">4.6.1.1</ecNumber>
    </submittedName>
</protein>
<dbReference type="SUPFAM" id="SSF48452">
    <property type="entry name" value="TPR-like"/>
    <property type="match status" value="1"/>
</dbReference>
<proteinExistence type="predicted"/>
<dbReference type="PANTHER" id="PTHR43081">
    <property type="entry name" value="ADENYLATE CYCLASE, TERMINAL-DIFFERENTIATION SPECIFIC-RELATED"/>
    <property type="match status" value="1"/>
</dbReference>
<dbReference type="GO" id="GO:0006171">
    <property type="term" value="P:cAMP biosynthetic process"/>
    <property type="evidence" value="ECO:0007669"/>
    <property type="project" value="TreeGrafter"/>
</dbReference>
<feature type="domain" description="Guanylate cyclase" evidence="2">
    <location>
        <begin position="7"/>
        <end position="122"/>
    </location>
</feature>
<dbReference type="Pfam" id="PF00211">
    <property type="entry name" value="Guanylate_cyc"/>
    <property type="match status" value="1"/>
</dbReference>
<keyword evidence="4" id="KW-1185">Reference proteome</keyword>
<evidence type="ECO:0000313" key="4">
    <source>
        <dbReference type="Proteomes" id="UP000431269"/>
    </source>
</evidence>
<gene>
    <name evidence="3" type="primary">cyaB</name>
    <name evidence="3" type="ORF">DSM104635_02673</name>
</gene>
<reference evidence="4" key="1">
    <citation type="submission" date="2019-12" db="EMBL/GenBank/DDBJ databases">
        <title>Complete genome of Terracaulis silvestris 0127_4.</title>
        <authorList>
            <person name="Vieira S."/>
            <person name="Riedel T."/>
            <person name="Sproer C."/>
            <person name="Pascual J."/>
            <person name="Boedeker C."/>
            <person name="Overmann J."/>
        </authorList>
    </citation>
    <scope>NUCLEOTIDE SEQUENCE [LARGE SCALE GENOMIC DNA]</scope>
    <source>
        <strain evidence="4">0127_4</strain>
    </source>
</reference>
<name>A0A6I6MNW4_9CAUL</name>
<evidence type="ECO:0000256" key="1">
    <source>
        <dbReference type="PROSITE-ProRule" id="PRU00339"/>
    </source>
</evidence>
<organism evidence="3 4">
    <name type="scientific">Terricaulis silvestris</name>
    <dbReference type="NCBI Taxonomy" id="2686094"/>
    <lineage>
        <taxon>Bacteria</taxon>
        <taxon>Pseudomonadati</taxon>
        <taxon>Pseudomonadota</taxon>
        <taxon>Alphaproteobacteria</taxon>
        <taxon>Caulobacterales</taxon>
        <taxon>Caulobacteraceae</taxon>
        <taxon>Terricaulis</taxon>
    </lineage>
</organism>
<dbReference type="GO" id="GO:0035556">
    <property type="term" value="P:intracellular signal transduction"/>
    <property type="evidence" value="ECO:0007669"/>
    <property type="project" value="InterPro"/>
</dbReference>
<dbReference type="CDD" id="cd07302">
    <property type="entry name" value="CHD"/>
    <property type="match status" value="1"/>
</dbReference>
<feature type="repeat" description="TPR" evidence="1">
    <location>
        <begin position="401"/>
        <end position="434"/>
    </location>
</feature>
<dbReference type="Gene3D" id="1.25.40.10">
    <property type="entry name" value="Tetratricopeptide repeat domain"/>
    <property type="match status" value="2"/>
</dbReference>
<dbReference type="SUPFAM" id="SSF55073">
    <property type="entry name" value="Nucleotide cyclase"/>
    <property type="match status" value="1"/>
</dbReference>
<sequence length="612" mass="66465">MERRLAAVLSADIVGYGALMERDEAGTLARVSAVLVEIVEPAVAAQGGRVVKLMGDGALIEFSSVVGAVRCALDIQSAMAERNQAAKDGQALSYRIGVNAGDVIVQGEDIFGEGVNVAARLQSMAQPGGITLSRAAREQIAGRIAAEFDDLGEHQVKDIEKPVHVFAVRSGIANRAPVATSRVTICVLPFANISGDPEQEYFSDGITEDIITDLSKVSSLSVVSRNTAFTFKGKAVSVAQAARQLRVTHILEGSVRKSGDRVRITAQLVEGASDSHLWAERYDRELKDIFALQDEIAQAIVAALKLKLAPEEKKAIEMRSTSDPEAYKIYLMARQFDLLAHARHRELIVQLCKKAVEIDPNYARAWALMAIAQSNVALFVANSEEGWAAAERALSLDPGLAEAHSAKGRMLGDYGRLEEALPFHQTALRLDPESYEVNCAAARCFVPMRRFEEAIACLERATRDFENDIWAAGMLIQCYEAIGSPLTAASARHALARAEKLIAIEPDHGLSLSFGVGALVVLGDIERAKEWARRALLVDPGNRNMLYNIGCGLIKGGEIDWGLDMIEAVAKATLRGSLNWIATDSDLDPVREHPRYVQMMADAEARRDAREP</sequence>
<dbReference type="Gene3D" id="3.30.70.1230">
    <property type="entry name" value="Nucleotide cyclase"/>
    <property type="match status" value="1"/>
</dbReference>
<keyword evidence="1" id="KW-0802">TPR repeat</keyword>
<dbReference type="KEGG" id="tsv:DSM104635_02673"/>
<evidence type="ECO:0000259" key="2">
    <source>
        <dbReference type="PROSITE" id="PS50125"/>
    </source>
</evidence>
<accession>A0A6I6MNW4</accession>
<dbReference type="Pfam" id="PF14559">
    <property type="entry name" value="TPR_19"/>
    <property type="match status" value="1"/>
</dbReference>
<keyword evidence="3" id="KW-0456">Lyase</keyword>
<dbReference type="AlphaFoldDB" id="A0A6I6MNW4"/>
<dbReference type="PANTHER" id="PTHR43081:SF19">
    <property type="entry name" value="PH-SENSITIVE ADENYLATE CYCLASE RV1264"/>
    <property type="match status" value="1"/>
</dbReference>
<dbReference type="InterPro" id="IPR001054">
    <property type="entry name" value="A/G_cyclase"/>
</dbReference>
<dbReference type="Proteomes" id="UP000431269">
    <property type="component" value="Chromosome"/>
</dbReference>
<dbReference type="SMART" id="SM00028">
    <property type="entry name" value="TPR"/>
    <property type="match status" value="2"/>
</dbReference>
<evidence type="ECO:0000313" key="3">
    <source>
        <dbReference type="EMBL" id="QGZ95821.1"/>
    </source>
</evidence>
<dbReference type="Gene3D" id="3.40.50.10070">
    <property type="entry name" value="TolB, N-terminal domain"/>
    <property type="match status" value="1"/>
</dbReference>
<dbReference type="GO" id="GO:0004016">
    <property type="term" value="F:adenylate cyclase activity"/>
    <property type="evidence" value="ECO:0007669"/>
    <property type="project" value="UniProtKB-EC"/>
</dbReference>
<dbReference type="InterPro" id="IPR029787">
    <property type="entry name" value="Nucleotide_cyclase"/>
</dbReference>
<dbReference type="PROSITE" id="PS50005">
    <property type="entry name" value="TPR"/>
    <property type="match status" value="1"/>
</dbReference>
<dbReference type="InterPro" id="IPR050697">
    <property type="entry name" value="Adenylyl/Guanylyl_Cyclase_3/4"/>
</dbReference>
<dbReference type="InterPro" id="IPR019734">
    <property type="entry name" value="TPR_rpt"/>
</dbReference>
<dbReference type="PROSITE" id="PS50125">
    <property type="entry name" value="GUANYLATE_CYCLASE_2"/>
    <property type="match status" value="1"/>
</dbReference>
<dbReference type="InterPro" id="IPR011990">
    <property type="entry name" value="TPR-like_helical_dom_sf"/>
</dbReference>
<dbReference type="EC" id="4.6.1.1" evidence="3"/>